<dbReference type="Gene3D" id="3.30.70.270">
    <property type="match status" value="1"/>
</dbReference>
<name>A0A8C1Z1H0_CYPCA</name>
<dbReference type="SUPFAM" id="SSF56672">
    <property type="entry name" value="DNA/RNA polymerases"/>
    <property type="match status" value="1"/>
</dbReference>
<dbReference type="InterPro" id="IPR050951">
    <property type="entry name" value="Retrovirus_Pol_polyprotein"/>
</dbReference>
<evidence type="ECO:0000313" key="4">
    <source>
        <dbReference type="Ensembl" id="ENSCCRP00015046271.1"/>
    </source>
</evidence>
<dbReference type="PANTHER" id="PTHR37984:SF15">
    <property type="entry name" value="INTEGRASE CATALYTIC DOMAIN-CONTAINING PROTEIN"/>
    <property type="match status" value="1"/>
</dbReference>
<dbReference type="GO" id="GO:0004523">
    <property type="term" value="F:RNA-DNA hybrid ribonuclease activity"/>
    <property type="evidence" value="ECO:0007669"/>
    <property type="project" value="UniProtKB-EC"/>
</dbReference>
<dbReference type="Ensembl" id="ENSCCRT00015047821.1">
    <property type="protein sequence ID" value="ENSCCRP00015046271.1"/>
    <property type="gene ID" value="ENSCCRG00015019159.1"/>
</dbReference>
<dbReference type="InterPro" id="IPR036397">
    <property type="entry name" value="RNaseH_sf"/>
</dbReference>
<dbReference type="InterPro" id="IPR043502">
    <property type="entry name" value="DNA/RNA_pol_sf"/>
</dbReference>
<dbReference type="PROSITE" id="PS50994">
    <property type="entry name" value="INTEGRASE"/>
    <property type="match status" value="1"/>
</dbReference>
<evidence type="ECO:0000259" key="3">
    <source>
        <dbReference type="PROSITE" id="PS50994"/>
    </source>
</evidence>
<organism evidence="4 5">
    <name type="scientific">Cyprinus carpio</name>
    <name type="common">Common carp</name>
    <dbReference type="NCBI Taxonomy" id="7962"/>
    <lineage>
        <taxon>Eukaryota</taxon>
        <taxon>Metazoa</taxon>
        <taxon>Chordata</taxon>
        <taxon>Craniata</taxon>
        <taxon>Vertebrata</taxon>
        <taxon>Euteleostomi</taxon>
        <taxon>Actinopterygii</taxon>
        <taxon>Neopterygii</taxon>
        <taxon>Teleostei</taxon>
        <taxon>Ostariophysi</taxon>
        <taxon>Cypriniformes</taxon>
        <taxon>Cyprinidae</taxon>
        <taxon>Cyprininae</taxon>
        <taxon>Cyprinus</taxon>
    </lineage>
</organism>
<feature type="domain" description="Integrase catalytic" evidence="3">
    <location>
        <begin position="1"/>
        <end position="129"/>
    </location>
</feature>
<dbReference type="FunFam" id="3.30.420.10:FF:000032">
    <property type="entry name" value="Retrovirus-related Pol polyprotein from transposon 297-like Protein"/>
    <property type="match status" value="1"/>
</dbReference>
<reference evidence="4" key="1">
    <citation type="submission" date="2025-08" db="UniProtKB">
        <authorList>
            <consortium name="Ensembl"/>
        </authorList>
    </citation>
    <scope>IDENTIFICATION</scope>
</reference>
<evidence type="ECO:0000313" key="5">
    <source>
        <dbReference type="Proteomes" id="UP000694700"/>
    </source>
</evidence>
<dbReference type="Gene3D" id="3.30.420.10">
    <property type="entry name" value="Ribonuclease H-like superfamily/Ribonuclease H"/>
    <property type="match status" value="1"/>
</dbReference>
<dbReference type="GO" id="GO:0015074">
    <property type="term" value="P:DNA integration"/>
    <property type="evidence" value="ECO:0007669"/>
    <property type="project" value="InterPro"/>
</dbReference>
<dbReference type="InterPro" id="IPR054465">
    <property type="entry name" value="Integrase_p58-like_C"/>
</dbReference>
<dbReference type="CDD" id="cd01647">
    <property type="entry name" value="RT_LTR"/>
    <property type="match status" value="1"/>
</dbReference>
<sequence length="539" mass="60344">MCVATRLPEAIPLRKITAPVIIKALVKFFSTFGLPKIVQTDQGTNFLSRLFKGVLGSLAISHRVSSAYHPQSQGALERFHQTLKSMLKKYCMDTARDWDEGVPLVLFAVRETVQESLGFSPAELVFGHQVRGPLKVLKEQILTADSCPKTNVLDYVSTFQDRLHTAWSLARESLATAQKGMKHKFDQKAIAQSFMPGDEVLVLLPVPGSSLSARFFGPYVVKRRMSKTDYMLSTPDRKRQTRVCHINMLKAYHVREKAEVKTSEQTAGLAVSSVMLAVEVTPSPSIAGVDEDGIVLRNAPQQCARLVNSGTLQDLSSYLIHLTLDQESDIVKLISDFNCLFSDVPRQTNVLQHNINVSGARPIKQHAYRVNTVKRSIMRQEVGYLLENGLAKPSWSPWSSPCLLVPKPDGTFRFCTDYRRVNDVTVSDSYPLPRMEDCIDNIGPARFVSKLDMLKGYWQVPLTPQASDISAFVTSDHFLQYTAMAFGLRNVPATFQRLVDIVLADVPNYSAYLDDLVIYSADWKERVFAENRVLTSCQS</sequence>
<protein>
    <recommendedName>
        <fullName evidence="2">ribonuclease H</fullName>
        <ecNumber evidence="2">3.1.26.4</ecNumber>
    </recommendedName>
</protein>
<dbReference type="Pfam" id="PF22938">
    <property type="entry name" value="Integrase_p58_C"/>
    <property type="match status" value="1"/>
</dbReference>
<dbReference type="AlphaFoldDB" id="A0A8C1Z1H0"/>
<accession>A0A8C1Z1H0</accession>
<dbReference type="InterPro" id="IPR012337">
    <property type="entry name" value="RNaseH-like_sf"/>
</dbReference>
<dbReference type="InterPro" id="IPR043128">
    <property type="entry name" value="Rev_trsase/Diguanyl_cyclase"/>
</dbReference>
<dbReference type="Proteomes" id="UP000694700">
    <property type="component" value="Unplaced"/>
</dbReference>
<dbReference type="Pfam" id="PF00078">
    <property type="entry name" value="RVT_1"/>
    <property type="match status" value="1"/>
</dbReference>
<proteinExistence type="inferred from homology"/>
<dbReference type="GO" id="GO:0003676">
    <property type="term" value="F:nucleic acid binding"/>
    <property type="evidence" value="ECO:0007669"/>
    <property type="project" value="InterPro"/>
</dbReference>
<comment type="similarity">
    <text evidence="1">Belongs to the beta type-B retroviral polymerase family. HERV class-II K(HML-2) pol subfamily.</text>
</comment>
<dbReference type="SUPFAM" id="SSF53098">
    <property type="entry name" value="Ribonuclease H-like"/>
    <property type="match status" value="1"/>
</dbReference>
<dbReference type="InterPro" id="IPR001584">
    <property type="entry name" value="Integrase_cat-core"/>
</dbReference>
<dbReference type="Gene3D" id="3.10.10.10">
    <property type="entry name" value="HIV Type 1 Reverse Transcriptase, subunit A, domain 1"/>
    <property type="match status" value="1"/>
</dbReference>
<dbReference type="Pfam" id="PF00665">
    <property type="entry name" value="rve"/>
    <property type="match status" value="1"/>
</dbReference>
<evidence type="ECO:0000256" key="2">
    <source>
        <dbReference type="ARBA" id="ARBA00012180"/>
    </source>
</evidence>
<evidence type="ECO:0000256" key="1">
    <source>
        <dbReference type="ARBA" id="ARBA00010879"/>
    </source>
</evidence>
<dbReference type="EC" id="3.1.26.4" evidence="2"/>
<dbReference type="InterPro" id="IPR000477">
    <property type="entry name" value="RT_dom"/>
</dbReference>
<dbReference type="PANTHER" id="PTHR37984">
    <property type="entry name" value="PROTEIN CBG26694"/>
    <property type="match status" value="1"/>
</dbReference>